<dbReference type="EMBL" id="CAJNOI010000051">
    <property type="protein sequence ID" value="CAF0946710.1"/>
    <property type="molecule type" value="Genomic_DNA"/>
</dbReference>
<reference evidence="2" key="1">
    <citation type="submission" date="2021-02" db="EMBL/GenBank/DDBJ databases">
        <authorList>
            <person name="Nowell W R."/>
        </authorList>
    </citation>
    <scope>NUCLEOTIDE SEQUENCE</scope>
</reference>
<keyword evidence="1" id="KW-0732">Signal</keyword>
<evidence type="ECO:0000256" key="1">
    <source>
        <dbReference type="SAM" id="SignalP"/>
    </source>
</evidence>
<comment type="caution">
    <text evidence="2">The sequence shown here is derived from an EMBL/GenBank/DDBJ whole genome shotgun (WGS) entry which is preliminary data.</text>
</comment>
<dbReference type="EMBL" id="CAJNOM010000029">
    <property type="protein sequence ID" value="CAF0851183.1"/>
    <property type="molecule type" value="Genomic_DNA"/>
</dbReference>
<proteinExistence type="predicted"/>
<keyword evidence="4" id="KW-1185">Reference proteome</keyword>
<gene>
    <name evidence="3" type="ORF">BJG266_LOCUS12973</name>
    <name evidence="2" type="ORF">QVE165_LOCUS6845</name>
</gene>
<dbReference type="AlphaFoldDB" id="A0A813W7V0"/>
<accession>A0A813W7V0</accession>
<evidence type="ECO:0000313" key="4">
    <source>
        <dbReference type="Proteomes" id="UP000663832"/>
    </source>
</evidence>
<dbReference type="Proteomes" id="UP000663877">
    <property type="component" value="Unassembled WGS sequence"/>
</dbReference>
<name>A0A813W7V0_9BILA</name>
<feature type="signal peptide" evidence="1">
    <location>
        <begin position="1"/>
        <end position="23"/>
    </location>
</feature>
<evidence type="ECO:0000313" key="3">
    <source>
        <dbReference type="EMBL" id="CAF0946710.1"/>
    </source>
</evidence>
<protein>
    <submittedName>
        <fullName evidence="2">Uncharacterized protein</fullName>
    </submittedName>
</protein>
<feature type="chain" id="PRO_5035598042" evidence="1">
    <location>
        <begin position="24"/>
        <end position="171"/>
    </location>
</feature>
<dbReference type="Proteomes" id="UP000663832">
    <property type="component" value="Unassembled WGS sequence"/>
</dbReference>
<sequence length="171" mass="19266">MIKSIILIIGILILFITIDHCHAWNDTDSTENATLIIPPKPFVYYGRYHQRRVRREYSYNDNNITSDHETMATILSILPLDRIGAIIGQIIATGVKEMLNPNIGKKIVNVLENQAPSLVTSLFTNLYSTLRAPVRPVTSNTTIIINRNASKQLRNSSTSSLINTMRRMGTK</sequence>
<evidence type="ECO:0000313" key="2">
    <source>
        <dbReference type="EMBL" id="CAF0851183.1"/>
    </source>
</evidence>
<dbReference type="OrthoDB" id="10044346at2759"/>
<organism evidence="2 4">
    <name type="scientific">Adineta steineri</name>
    <dbReference type="NCBI Taxonomy" id="433720"/>
    <lineage>
        <taxon>Eukaryota</taxon>
        <taxon>Metazoa</taxon>
        <taxon>Spiralia</taxon>
        <taxon>Gnathifera</taxon>
        <taxon>Rotifera</taxon>
        <taxon>Eurotatoria</taxon>
        <taxon>Bdelloidea</taxon>
        <taxon>Adinetida</taxon>
        <taxon>Adinetidae</taxon>
        <taxon>Adineta</taxon>
    </lineage>
</organism>